<dbReference type="PATRIC" id="fig|796937.3.peg.530"/>
<dbReference type="CDD" id="cd01990">
    <property type="entry name" value="LarE-like"/>
    <property type="match status" value="1"/>
</dbReference>
<reference evidence="3 4" key="1">
    <citation type="submission" date="2011-08" db="EMBL/GenBank/DDBJ databases">
        <title>The Genome Sequence of Eubacteriaceae bacterium ACC19a.</title>
        <authorList>
            <consortium name="The Broad Institute Genome Sequencing Platform"/>
            <person name="Earl A."/>
            <person name="Ward D."/>
            <person name="Feldgarden M."/>
            <person name="Gevers D."/>
            <person name="Sizova M."/>
            <person name="Hazen A."/>
            <person name="Epstein S."/>
            <person name="Young S.K."/>
            <person name="Zeng Q."/>
            <person name="Gargeya S."/>
            <person name="Fitzgerald M."/>
            <person name="Haas B."/>
            <person name="Abouelleil A."/>
            <person name="Alvarado L."/>
            <person name="Arachchi H.M."/>
            <person name="Berlin A."/>
            <person name="Brown A."/>
            <person name="Chapman S.B."/>
            <person name="Chen Z."/>
            <person name="Dunbar C."/>
            <person name="Freedman E."/>
            <person name="Gearin G."/>
            <person name="Gellesch M."/>
            <person name="Goldberg J."/>
            <person name="Griggs A."/>
            <person name="Gujja S."/>
            <person name="Heiman D."/>
            <person name="Howarth C."/>
            <person name="Larson L."/>
            <person name="Lui A."/>
            <person name="MacDonald P.J.P."/>
            <person name="Montmayeur A."/>
            <person name="Murphy C."/>
            <person name="Neiman D."/>
            <person name="Pearson M."/>
            <person name="Priest M."/>
            <person name="Roberts A."/>
            <person name="Saif S."/>
            <person name="Shea T."/>
            <person name="Shenoy N."/>
            <person name="Sisk P."/>
            <person name="Stolte C."/>
            <person name="Sykes S."/>
            <person name="Wortman J."/>
            <person name="Nusbaum C."/>
            <person name="Birren B."/>
        </authorList>
    </citation>
    <scope>NUCLEOTIDE SEQUENCE [LARGE SCALE GENOMIC DNA]</scope>
    <source>
        <strain evidence="3 4">ACC19a</strain>
    </source>
</reference>
<dbReference type="PANTHER" id="PTHR43169">
    <property type="entry name" value="EXSB FAMILY PROTEIN"/>
    <property type="match status" value="1"/>
</dbReference>
<accession>G9WYT6</accession>
<protein>
    <recommendedName>
        <fullName evidence="2">NAD/GMP synthase domain-containing protein</fullName>
    </recommendedName>
</protein>
<dbReference type="SUPFAM" id="SSF52402">
    <property type="entry name" value="Adenine nucleotide alpha hydrolases-like"/>
    <property type="match status" value="1"/>
</dbReference>
<dbReference type="RefSeq" id="WP_009525570.1">
    <property type="nucleotide sequence ID" value="NZ_JH414553.1"/>
</dbReference>
<evidence type="ECO:0000259" key="2">
    <source>
        <dbReference type="Pfam" id="PF02540"/>
    </source>
</evidence>
<dbReference type="InterPro" id="IPR052188">
    <property type="entry name" value="Ni-pincer_cofactor_biosynth"/>
</dbReference>
<name>G9WYT6_9FIRM</name>
<dbReference type="PANTHER" id="PTHR43169:SF2">
    <property type="entry name" value="NAD_GMP SYNTHASE DOMAIN-CONTAINING PROTEIN"/>
    <property type="match status" value="1"/>
</dbReference>
<dbReference type="BioCyc" id="EBAC796937-HMP:GMGH-1342-MONOMER"/>
<dbReference type="NCBIfam" id="TIGR00268">
    <property type="entry name" value="ATP-dependent sacrificial sulfur transferase LarE"/>
    <property type="match status" value="1"/>
</dbReference>
<dbReference type="InterPro" id="IPR005232">
    <property type="entry name" value="LarE"/>
</dbReference>
<dbReference type="PIRSF" id="PIRSF006661">
    <property type="entry name" value="PP-lp_UCP006661"/>
    <property type="match status" value="1"/>
</dbReference>
<feature type="domain" description="NAD/GMP synthase" evidence="2">
    <location>
        <begin position="12"/>
        <end position="86"/>
    </location>
</feature>
<evidence type="ECO:0000313" key="4">
    <source>
        <dbReference type="Proteomes" id="UP000006437"/>
    </source>
</evidence>
<proteinExistence type="predicted"/>
<organism evidence="3 4">
    <name type="scientific">Peptoanaerobacter stomatis</name>
    <dbReference type="NCBI Taxonomy" id="796937"/>
    <lineage>
        <taxon>Bacteria</taxon>
        <taxon>Bacillati</taxon>
        <taxon>Bacillota</taxon>
        <taxon>Clostridia</taxon>
        <taxon>Peptostreptococcales</taxon>
        <taxon>Filifactoraceae</taxon>
        <taxon>Peptoanaerobacter</taxon>
    </lineage>
</organism>
<gene>
    <name evidence="3" type="ORF">HMPREF9629_01337</name>
</gene>
<dbReference type="Pfam" id="PF02540">
    <property type="entry name" value="NAD_synthase"/>
    <property type="match status" value="1"/>
</dbReference>
<dbReference type="HOGENOM" id="CLU_061181_2_0_9"/>
<dbReference type="AlphaFoldDB" id="G9WYT6"/>
<dbReference type="GO" id="GO:0016783">
    <property type="term" value="F:sulfurtransferase activity"/>
    <property type="evidence" value="ECO:0007669"/>
    <property type="project" value="InterPro"/>
</dbReference>
<feature type="active site" description="Nucleophile and sulfur donor" evidence="1">
    <location>
        <position position="178"/>
    </location>
</feature>
<dbReference type="InterPro" id="IPR022310">
    <property type="entry name" value="NAD/GMP_synthase"/>
</dbReference>
<dbReference type="EMBL" id="AFZE01000004">
    <property type="protein sequence ID" value="EHL16268.1"/>
    <property type="molecule type" value="Genomic_DNA"/>
</dbReference>
<sequence>MELNFKEKQFFEYMKSLTDKKVVVAFSGGVDSSLVLKTAIDVSSAKDVYAITFDTVLSPKNDIDITKKLAEDFGVRLEVVQTNEIEDEKILYNDKQRCYYCKKNLFENAIKLKEKLGFGYVLDGSNADDANVYRPGRKALKELGIISPLEKTGMSKNEVRQLAKKLGIKVHNRPSSPCLMTRFPYNKKVDISIFPKIDEVENYLKSLGFDNNRVRLYGDVTRIEVDVDKFPLFFEKRLEIIKKFKETGFVYVNLDIEGFRSGSMDIVIDKD</sequence>
<evidence type="ECO:0000256" key="1">
    <source>
        <dbReference type="PIRSR" id="PIRSR006661-1"/>
    </source>
</evidence>
<dbReference type="GO" id="GO:0006163">
    <property type="term" value="P:purine nucleotide metabolic process"/>
    <property type="evidence" value="ECO:0007669"/>
    <property type="project" value="UniProtKB-ARBA"/>
</dbReference>
<comment type="caution">
    <text evidence="3">The sequence shown here is derived from an EMBL/GenBank/DDBJ whole genome shotgun (WGS) entry which is preliminary data.</text>
</comment>
<dbReference type="InterPro" id="IPR014729">
    <property type="entry name" value="Rossmann-like_a/b/a_fold"/>
</dbReference>
<dbReference type="Proteomes" id="UP000006437">
    <property type="component" value="Unassembled WGS sequence"/>
</dbReference>
<evidence type="ECO:0000313" key="3">
    <source>
        <dbReference type="EMBL" id="EHL16268.1"/>
    </source>
</evidence>
<dbReference type="Gene3D" id="3.40.50.620">
    <property type="entry name" value="HUPs"/>
    <property type="match status" value="1"/>
</dbReference>